<dbReference type="SUPFAM" id="SSF160240">
    <property type="entry name" value="Cation efflux protein cytoplasmic domain-like"/>
    <property type="match status" value="1"/>
</dbReference>
<dbReference type="Pfam" id="PF01545">
    <property type="entry name" value="Cation_efflux"/>
    <property type="match status" value="1"/>
</dbReference>
<dbReference type="InterPro" id="IPR058533">
    <property type="entry name" value="Cation_efflux_TM"/>
</dbReference>
<feature type="domain" description="Cation efflux protein transmembrane" evidence="7">
    <location>
        <begin position="127"/>
        <end position="324"/>
    </location>
</feature>
<protein>
    <recommendedName>
        <fullName evidence="11">Cation efflux protein cytoplasmic domain-containing protein</fullName>
    </recommendedName>
</protein>
<reference evidence="9 10" key="1">
    <citation type="submission" date="2024-02" db="EMBL/GenBank/DDBJ databases">
        <title>A draft genome for the cacao thread blight pathogen Marasmius crinis-equi.</title>
        <authorList>
            <person name="Cohen S.P."/>
            <person name="Baruah I.K."/>
            <person name="Amoako-Attah I."/>
            <person name="Bukari Y."/>
            <person name="Meinhardt L.W."/>
            <person name="Bailey B.A."/>
        </authorList>
    </citation>
    <scope>NUCLEOTIDE SEQUENCE [LARGE SCALE GENOMIC DNA]</scope>
    <source>
        <strain evidence="9 10">GH-76</strain>
    </source>
</reference>
<dbReference type="Pfam" id="PF16916">
    <property type="entry name" value="ZT_dimer"/>
    <property type="match status" value="1"/>
</dbReference>
<dbReference type="Gene3D" id="1.20.1510.10">
    <property type="entry name" value="Cation efflux protein transmembrane domain"/>
    <property type="match status" value="1"/>
</dbReference>
<dbReference type="InterPro" id="IPR050291">
    <property type="entry name" value="CDF_Transporter"/>
</dbReference>
<evidence type="ECO:0008006" key="11">
    <source>
        <dbReference type="Google" id="ProtNLM"/>
    </source>
</evidence>
<name>A0ABR3F4G3_9AGAR</name>
<comment type="caution">
    <text evidence="9">The sequence shown here is derived from an EMBL/GenBank/DDBJ whole genome shotgun (WGS) entry which is preliminary data.</text>
</comment>
<keyword evidence="4" id="KW-1133">Transmembrane helix</keyword>
<evidence type="ECO:0000256" key="6">
    <source>
        <dbReference type="SAM" id="MobiDB-lite"/>
    </source>
</evidence>
<evidence type="ECO:0000313" key="9">
    <source>
        <dbReference type="EMBL" id="KAL0570136.1"/>
    </source>
</evidence>
<accession>A0ABR3F4G3</accession>
<evidence type="ECO:0000259" key="7">
    <source>
        <dbReference type="Pfam" id="PF01545"/>
    </source>
</evidence>
<dbReference type="PANTHER" id="PTHR43840">
    <property type="entry name" value="MITOCHONDRIAL METAL TRANSPORTER 1-RELATED"/>
    <property type="match status" value="1"/>
</dbReference>
<dbReference type="Gene3D" id="3.30.70.1350">
    <property type="entry name" value="Cation efflux protein, cytoplasmic domain"/>
    <property type="match status" value="1"/>
</dbReference>
<evidence type="ECO:0000313" key="10">
    <source>
        <dbReference type="Proteomes" id="UP001465976"/>
    </source>
</evidence>
<dbReference type="InterPro" id="IPR027470">
    <property type="entry name" value="Cation_efflux_CTD"/>
</dbReference>
<evidence type="ECO:0000256" key="1">
    <source>
        <dbReference type="ARBA" id="ARBA00004141"/>
    </source>
</evidence>
<keyword evidence="5" id="KW-0472">Membrane</keyword>
<sequence length="427" mass="47305">MPASDDHGAPLIFPATAQPEIAVPSLIRAHFQQESSPQDSPKLQSDVEHQSPPPNITFHPDPYHLKDGWKNEEQLSTLRSRKSGKKLAQFQSKQNNLIASSLKPIEEYTTEAQIQEEADRLPVKIAVWASLIANFSLCVLQLYAAISSISLSLLATGIDSVFDIGSNLVLFWLHRKSERLDSKDWPVGGARLETIGNIVYGSLCVFKFLADSSSAFLILEYRMASVNLVVVVESCRSIIARQVDANNVNNFHLPSIITVSAALGKVQVKYVSFGKIIGTIYGSTHSAFSCLREGASSADLDPMGAIIIGLGIIIAWLRTIYGEFALLAGKSAPHEMLQLLIYKVATYHEEIEKIDKVRAYHSGPEYFVEIDVVMNADTPLWKSHDVSRRLKGAIEGFPQVERAFVNINHEGVRSPEYRRHQGEGLLR</sequence>
<organism evidence="9 10">
    <name type="scientific">Marasmius crinis-equi</name>
    <dbReference type="NCBI Taxonomy" id="585013"/>
    <lineage>
        <taxon>Eukaryota</taxon>
        <taxon>Fungi</taxon>
        <taxon>Dikarya</taxon>
        <taxon>Basidiomycota</taxon>
        <taxon>Agaricomycotina</taxon>
        <taxon>Agaricomycetes</taxon>
        <taxon>Agaricomycetidae</taxon>
        <taxon>Agaricales</taxon>
        <taxon>Marasmiineae</taxon>
        <taxon>Marasmiaceae</taxon>
        <taxon>Marasmius</taxon>
    </lineage>
</organism>
<comment type="subcellular location">
    <subcellularLocation>
        <location evidence="1">Membrane</location>
        <topology evidence="1">Multi-pass membrane protein</topology>
    </subcellularLocation>
</comment>
<keyword evidence="10" id="KW-1185">Reference proteome</keyword>
<feature type="region of interest" description="Disordered" evidence="6">
    <location>
        <begin position="28"/>
        <end position="63"/>
    </location>
</feature>
<proteinExistence type="predicted"/>
<dbReference type="InterPro" id="IPR036837">
    <property type="entry name" value="Cation_efflux_CTD_sf"/>
</dbReference>
<keyword evidence="3" id="KW-0812">Transmembrane</keyword>
<evidence type="ECO:0000259" key="8">
    <source>
        <dbReference type="Pfam" id="PF16916"/>
    </source>
</evidence>
<dbReference type="Proteomes" id="UP001465976">
    <property type="component" value="Unassembled WGS sequence"/>
</dbReference>
<dbReference type="InterPro" id="IPR027469">
    <property type="entry name" value="Cation_efflux_TMD_sf"/>
</dbReference>
<keyword evidence="2" id="KW-0813">Transport</keyword>
<dbReference type="EMBL" id="JBAHYK010000986">
    <property type="protein sequence ID" value="KAL0570136.1"/>
    <property type="molecule type" value="Genomic_DNA"/>
</dbReference>
<evidence type="ECO:0000256" key="5">
    <source>
        <dbReference type="ARBA" id="ARBA00023136"/>
    </source>
</evidence>
<gene>
    <name evidence="9" type="ORF">V5O48_011828</name>
</gene>
<feature type="domain" description="Cation efflux protein cytoplasmic" evidence="8">
    <location>
        <begin position="341"/>
        <end position="407"/>
    </location>
</feature>
<dbReference type="PANTHER" id="PTHR43840:SF12">
    <property type="entry name" value="CATION DIFFUSION FACILITATOR 1 (AFU_ORTHOLOGUE AFUA_1G14440)"/>
    <property type="match status" value="1"/>
</dbReference>
<feature type="compositionally biased region" description="Polar residues" evidence="6">
    <location>
        <begin position="32"/>
        <end position="43"/>
    </location>
</feature>
<dbReference type="SUPFAM" id="SSF161111">
    <property type="entry name" value="Cation efflux protein transmembrane domain-like"/>
    <property type="match status" value="1"/>
</dbReference>
<evidence type="ECO:0000256" key="3">
    <source>
        <dbReference type="ARBA" id="ARBA00022692"/>
    </source>
</evidence>
<evidence type="ECO:0000256" key="4">
    <source>
        <dbReference type="ARBA" id="ARBA00022989"/>
    </source>
</evidence>
<evidence type="ECO:0000256" key="2">
    <source>
        <dbReference type="ARBA" id="ARBA00022448"/>
    </source>
</evidence>